<reference evidence="2" key="1">
    <citation type="submission" date="2017-04" db="EMBL/GenBank/DDBJ databases">
        <authorList>
            <person name="Varghese N."/>
            <person name="Submissions S."/>
        </authorList>
    </citation>
    <scope>NUCLEOTIDE SEQUENCE [LARGE SCALE GENOMIC DNA]</scope>
    <source>
        <strain evidence="2">DSM 16512</strain>
    </source>
</reference>
<name>A0A1W1WW19_9BACT</name>
<dbReference type="AlphaFoldDB" id="A0A1W1WW19"/>
<dbReference type="STRING" id="1069081.SAMN05660197_1759"/>
<accession>A0A1W1WW19</accession>
<dbReference type="OrthoDB" id="9815657at2"/>
<gene>
    <name evidence="1" type="ORF">SAMN05660197_1759</name>
</gene>
<evidence type="ECO:0000313" key="2">
    <source>
        <dbReference type="Proteomes" id="UP000192602"/>
    </source>
</evidence>
<dbReference type="SUPFAM" id="SSF69304">
    <property type="entry name" value="Tricorn protease N-terminal domain"/>
    <property type="match status" value="1"/>
</dbReference>
<dbReference type="RefSeq" id="WP_084276258.1">
    <property type="nucleotide sequence ID" value="NZ_AP026671.1"/>
</dbReference>
<dbReference type="EMBL" id="FWWZ01000001">
    <property type="protein sequence ID" value="SMC09933.1"/>
    <property type="molecule type" value="Genomic_DNA"/>
</dbReference>
<dbReference type="PANTHER" id="PTHR36842">
    <property type="entry name" value="PROTEIN TOLB HOMOLOG"/>
    <property type="match status" value="1"/>
</dbReference>
<keyword evidence="2" id="KW-1185">Reference proteome</keyword>
<sequence>MKRVLIVFVLAVTLFAADMTLEIVKDVGSKPKIAIEDATLDVDGNIDRKFFRLLIGDLEVTAHFNVDQKRNLASMDSSIDYVKYKSKDYLLRYRLFFDDFGKLNVEAKIFSIKDGNTIIAKLYRISDKDRFPFLAHKIIYDLNNALHFPDVSFLKSFVVFAKYTKPKHADIVISDYTLTYQKVVVHGGLNLFPKWADKEQRRFYYTKIGDKPTLYLVDIYKGTQQKILQSEGMLVCSDVSEDGRKLLLTMAPQMQPDIYEYNTWTKTLNRITTYPGIDVNGNYVENEQRVVFVSDRLGYPTIFAKNIGSRAVERVVYHGRNNSACSTFGDYVVYSSRETDNAFGSNTFNLYLTSTTSDYIRKLTANGVNIFPRFSTDGETILFIKEYGRQSGLGLIRLKYNKSYIYPLRVGKIQSIDW</sequence>
<protein>
    <submittedName>
        <fullName evidence="1">TolB protein</fullName>
    </submittedName>
</protein>
<dbReference type="InterPro" id="IPR011042">
    <property type="entry name" value="6-blade_b-propeller_TolB-like"/>
</dbReference>
<organism evidence="1 2">
    <name type="scientific">Nitratiruptor tergarcus DSM 16512</name>
    <dbReference type="NCBI Taxonomy" id="1069081"/>
    <lineage>
        <taxon>Bacteria</taxon>
        <taxon>Pseudomonadati</taxon>
        <taxon>Campylobacterota</taxon>
        <taxon>Epsilonproteobacteria</taxon>
        <taxon>Nautiliales</taxon>
        <taxon>Nitratiruptoraceae</taxon>
        <taxon>Nitratiruptor</taxon>
    </lineage>
</organism>
<dbReference type="PANTHER" id="PTHR36842:SF1">
    <property type="entry name" value="PROTEIN TOLB"/>
    <property type="match status" value="1"/>
</dbReference>
<proteinExistence type="predicted"/>
<dbReference type="Gene3D" id="2.120.10.30">
    <property type="entry name" value="TolB, C-terminal domain"/>
    <property type="match status" value="1"/>
</dbReference>
<dbReference type="NCBIfam" id="NF003124">
    <property type="entry name" value="PRK04043.1"/>
    <property type="match status" value="1"/>
</dbReference>
<dbReference type="SUPFAM" id="SSF52964">
    <property type="entry name" value="TolB, N-terminal domain"/>
    <property type="match status" value="1"/>
</dbReference>
<dbReference type="Proteomes" id="UP000192602">
    <property type="component" value="Unassembled WGS sequence"/>
</dbReference>
<evidence type="ECO:0000313" key="1">
    <source>
        <dbReference type="EMBL" id="SMC09933.1"/>
    </source>
</evidence>